<dbReference type="CDD" id="cd04485">
    <property type="entry name" value="DnaE_OBF"/>
    <property type="match status" value="1"/>
</dbReference>
<feature type="domain" description="OB" evidence="1">
    <location>
        <begin position="360"/>
        <end position="438"/>
    </location>
</feature>
<dbReference type="NCBIfam" id="TIGR00594">
    <property type="entry name" value="polc"/>
    <property type="match status" value="1"/>
</dbReference>
<evidence type="ECO:0000313" key="5">
    <source>
        <dbReference type="EMBL" id="SUA24802.1"/>
    </source>
</evidence>
<dbReference type="GO" id="GO:0003676">
    <property type="term" value="F:nucleic acid binding"/>
    <property type="evidence" value="ECO:0007669"/>
    <property type="project" value="InterPro"/>
</dbReference>
<dbReference type="AlphaFoldDB" id="A0A378W2G8"/>
<evidence type="ECO:0000259" key="3">
    <source>
        <dbReference type="Pfam" id="PF17657"/>
    </source>
</evidence>
<feature type="domain" description="DNA polymerase III alpha subunit finger" evidence="3">
    <location>
        <begin position="1"/>
        <end position="109"/>
    </location>
</feature>
<proteinExistence type="predicted"/>
<dbReference type="GO" id="GO:0006260">
    <property type="term" value="P:DNA replication"/>
    <property type="evidence" value="ECO:0007669"/>
    <property type="project" value="InterPro"/>
</dbReference>
<dbReference type="PANTHER" id="PTHR32294">
    <property type="entry name" value="DNA POLYMERASE III SUBUNIT ALPHA"/>
    <property type="match status" value="1"/>
</dbReference>
<dbReference type="EC" id="2.7.7.7" evidence="5"/>
<evidence type="ECO:0000259" key="2">
    <source>
        <dbReference type="Pfam" id="PF14579"/>
    </source>
</evidence>
<dbReference type="InterPro" id="IPR004805">
    <property type="entry name" value="DnaE2/DnaE/PolC"/>
</dbReference>
<dbReference type="PANTHER" id="PTHR32294:SF0">
    <property type="entry name" value="DNA POLYMERASE III SUBUNIT ALPHA"/>
    <property type="match status" value="1"/>
</dbReference>
<dbReference type="GO" id="GO:0008408">
    <property type="term" value="F:3'-5' exonuclease activity"/>
    <property type="evidence" value="ECO:0007669"/>
    <property type="project" value="InterPro"/>
</dbReference>
<dbReference type="Pfam" id="PF17657">
    <property type="entry name" value="DNA_pol3_finger"/>
    <property type="match status" value="1"/>
</dbReference>
<organism evidence="5">
    <name type="scientific">Neisseria gonorrhoeae</name>
    <dbReference type="NCBI Taxonomy" id="485"/>
    <lineage>
        <taxon>Bacteria</taxon>
        <taxon>Pseudomonadati</taxon>
        <taxon>Pseudomonadota</taxon>
        <taxon>Betaproteobacteria</taxon>
        <taxon>Neisseriales</taxon>
        <taxon>Neisseriaceae</taxon>
        <taxon>Neisseria</taxon>
    </lineage>
</organism>
<feature type="domain" description="DNA polymerase helix-hairpin-helix motif" evidence="2">
    <location>
        <begin position="182"/>
        <end position="271"/>
    </location>
</feature>
<dbReference type="Pfam" id="PF14579">
    <property type="entry name" value="HHH_6"/>
    <property type="match status" value="1"/>
</dbReference>
<sequence>MLKTAHTTKFEELIAFVSLYRPGPMDNIPDFVARMKGQEFQYIHPLLEGILAPTYGIMVYQEQVMQAAQIIGGYSLGGADLLRRAMGKKKPEEMVKHREIFAEGAAKQGISREKSDEIFNYMEKFAGYGFNKSHAAAYALISYQTAWLKAHYPAEFMAATMSSELDNTDQLKHFYDDCRANGIEFLPPDINESDYRFTPYPNMKIRYALGAIKGTGEAAVESIIAARQSGGKFTGLLDFCERVGKEHMNRRTLEALIRGGAFDSIEPNRAMLLANIDLAMDNADQKAANANQGGLFDMMEDAIEPVRLIDAPMWSESEKLAEEKTVIGFYLSGHPFGPYAQEVRQIAPTKLGRLKPQDSVRLAGFVTAVRTMMGKRGKIAFVSLEDSSGQAEIMVGGQTLENCADCLKADQVLIIESKVSRDDYGGGDGLRIMANQVMTLQTARERYARSLSLALAPHHDIGGLVRLLAAHQLPDTPRIPLQLSYANEKASGRLQVPPKWTVTPSSALFGELETLLGSRSVRVNW</sequence>
<accession>A0A378W2G8</accession>
<keyword evidence="5" id="KW-0808">Transferase</keyword>
<dbReference type="GO" id="GO:0003887">
    <property type="term" value="F:DNA-directed DNA polymerase activity"/>
    <property type="evidence" value="ECO:0007669"/>
    <property type="project" value="UniProtKB-EC"/>
</dbReference>
<protein>
    <submittedName>
        <fullName evidence="5">DNA polymerase III subunit alpha</fullName>
        <ecNumber evidence="5">2.7.7.7</ecNumber>
    </submittedName>
</protein>
<gene>
    <name evidence="5" type="primary">dnaE_3</name>
    <name evidence="5" type="ORF">NCTC11421_02807</name>
</gene>
<dbReference type="Pfam" id="PF20914">
    <property type="entry name" value="DNA_pol_IIIA_C"/>
    <property type="match status" value="1"/>
</dbReference>
<dbReference type="EMBL" id="UGRI01000001">
    <property type="protein sequence ID" value="SUA24802.1"/>
    <property type="molecule type" value="Genomic_DNA"/>
</dbReference>
<evidence type="ECO:0000259" key="4">
    <source>
        <dbReference type="Pfam" id="PF20914"/>
    </source>
</evidence>
<keyword evidence="5" id="KW-0548">Nucleotidyltransferase</keyword>
<dbReference type="Pfam" id="PF01336">
    <property type="entry name" value="tRNA_anti-codon"/>
    <property type="match status" value="1"/>
</dbReference>
<dbReference type="InterPro" id="IPR012340">
    <property type="entry name" value="NA-bd_OB-fold"/>
</dbReference>
<dbReference type="Gene3D" id="1.10.150.870">
    <property type="match status" value="1"/>
</dbReference>
<reference evidence="5" key="1">
    <citation type="submission" date="2018-06" db="EMBL/GenBank/DDBJ databases">
        <authorList>
            <consortium name="Pathogen Informatics"/>
            <person name="Doyle S."/>
        </authorList>
    </citation>
    <scope>NUCLEOTIDE SEQUENCE [LARGE SCALE GENOMIC DNA]</scope>
    <source>
        <strain evidence="5">NCTC11421</strain>
    </source>
</reference>
<feature type="domain" description="DNA polymerase III subunit alpha C-terminal" evidence="4">
    <location>
        <begin position="478"/>
        <end position="517"/>
    </location>
</feature>
<dbReference type="InterPro" id="IPR048472">
    <property type="entry name" value="DNA_pol_IIIA_C"/>
</dbReference>
<dbReference type="InterPro" id="IPR040982">
    <property type="entry name" value="DNA_pol3_finger"/>
</dbReference>
<dbReference type="Gene3D" id="2.40.50.140">
    <property type="entry name" value="Nucleic acid-binding proteins"/>
    <property type="match status" value="1"/>
</dbReference>
<evidence type="ECO:0000259" key="1">
    <source>
        <dbReference type="Pfam" id="PF01336"/>
    </source>
</evidence>
<dbReference type="InterPro" id="IPR004365">
    <property type="entry name" value="NA-bd_OB_tRNA"/>
</dbReference>
<name>A0A378W2G8_NEIGO</name>
<dbReference type="InterPro" id="IPR029460">
    <property type="entry name" value="DNAPol_HHH"/>
</dbReference>